<proteinExistence type="predicted"/>
<keyword evidence="2" id="KW-1185">Reference proteome</keyword>
<organism evidence="1 2">
    <name type="scientific">Lasiodiplodia mahajangana</name>
    <dbReference type="NCBI Taxonomy" id="1108764"/>
    <lineage>
        <taxon>Eukaryota</taxon>
        <taxon>Fungi</taxon>
        <taxon>Dikarya</taxon>
        <taxon>Ascomycota</taxon>
        <taxon>Pezizomycotina</taxon>
        <taxon>Dothideomycetes</taxon>
        <taxon>Dothideomycetes incertae sedis</taxon>
        <taxon>Botryosphaeriales</taxon>
        <taxon>Botryosphaeriaceae</taxon>
        <taxon>Lasiodiplodia</taxon>
    </lineage>
</organism>
<gene>
    <name evidence="1" type="ORF">O1611_g5145</name>
</gene>
<comment type="caution">
    <text evidence="1">The sequence shown here is derived from an EMBL/GenBank/DDBJ whole genome shotgun (WGS) entry which is preliminary data.</text>
</comment>
<accession>A0ACC2JM10</accession>
<reference evidence="1" key="1">
    <citation type="submission" date="2022-12" db="EMBL/GenBank/DDBJ databases">
        <title>Genome Sequence of Lasiodiplodia mahajangana.</title>
        <authorList>
            <person name="Buettner E."/>
        </authorList>
    </citation>
    <scope>NUCLEOTIDE SEQUENCE</scope>
    <source>
        <strain evidence="1">VT137</strain>
    </source>
</reference>
<evidence type="ECO:0000313" key="2">
    <source>
        <dbReference type="Proteomes" id="UP001153332"/>
    </source>
</evidence>
<protein>
    <submittedName>
        <fullName evidence="1">Uncharacterized protein</fullName>
    </submittedName>
</protein>
<sequence>MRPPVTDIQAEHLFARFAFVILSEPNYRFLWGDWKCPICLFNPVRGEQYITELHSDAITQHDTLSDEGARERRLDDDDDGSSSEASSDISDEKDNWPRGRSGRPSYVATHQEQRPTQGMDEIQDIPMLQRSSSVGRTSEPSPDTPQPGPGVPYDNNRGGKDSPRLHKRRRPRWRKYASAVHTVLAYMILLLSLSSPTRLLHLTGR</sequence>
<name>A0ACC2JM10_9PEZI</name>
<dbReference type="EMBL" id="JAPUUL010001050">
    <property type="protein sequence ID" value="KAJ8128491.1"/>
    <property type="molecule type" value="Genomic_DNA"/>
</dbReference>
<dbReference type="Proteomes" id="UP001153332">
    <property type="component" value="Unassembled WGS sequence"/>
</dbReference>
<evidence type="ECO:0000313" key="1">
    <source>
        <dbReference type="EMBL" id="KAJ8128491.1"/>
    </source>
</evidence>